<dbReference type="InterPro" id="IPR026961">
    <property type="entry name" value="PGG_dom"/>
</dbReference>
<dbReference type="SMART" id="SM00248">
    <property type="entry name" value="ANK"/>
    <property type="match status" value="7"/>
</dbReference>
<keyword evidence="1" id="KW-0472">Membrane</keyword>
<keyword evidence="4" id="KW-1185">Reference proteome</keyword>
<protein>
    <recommendedName>
        <fullName evidence="2">PGG domain-containing protein</fullName>
    </recommendedName>
</protein>
<keyword evidence="1" id="KW-0812">Transmembrane</keyword>
<dbReference type="Pfam" id="PF13962">
    <property type="entry name" value="PGG"/>
    <property type="match status" value="1"/>
</dbReference>
<organism evidence="3 4">
    <name type="scientific">Arabidopsis arenosa</name>
    <name type="common">Sand rock-cress</name>
    <name type="synonym">Cardaminopsis arenosa</name>
    <dbReference type="NCBI Taxonomy" id="38785"/>
    <lineage>
        <taxon>Eukaryota</taxon>
        <taxon>Viridiplantae</taxon>
        <taxon>Streptophyta</taxon>
        <taxon>Embryophyta</taxon>
        <taxon>Tracheophyta</taxon>
        <taxon>Spermatophyta</taxon>
        <taxon>Magnoliopsida</taxon>
        <taxon>eudicotyledons</taxon>
        <taxon>Gunneridae</taxon>
        <taxon>Pentapetalae</taxon>
        <taxon>rosids</taxon>
        <taxon>malvids</taxon>
        <taxon>Brassicales</taxon>
        <taxon>Brassicaceae</taxon>
        <taxon>Camelineae</taxon>
        <taxon>Arabidopsis</taxon>
    </lineage>
</organism>
<dbReference type="AlphaFoldDB" id="A0A8S2AR83"/>
<feature type="domain" description="PGG" evidence="2">
    <location>
        <begin position="430"/>
        <end position="542"/>
    </location>
</feature>
<accession>A0A8S2AR83</accession>
<dbReference type="SUPFAM" id="SSF48403">
    <property type="entry name" value="Ankyrin repeat"/>
    <property type="match status" value="1"/>
</dbReference>
<evidence type="ECO:0000313" key="4">
    <source>
        <dbReference type="Proteomes" id="UP000682877"/>
    </source>
</evidence>
<feature type="transmembrane region" description="Helical" evidence="1">
    <location>
        <begin position="519"/>
        <end position="544"/>
    </location>
</feature>
<dbReference type="SUPFAM" id="SSF52058">
    <property type="entry name" value="L domain-like"/>
    <property type="match status" value="1"/>
</dbReference>
<evidence type="ECO:0000256" key="1">
    <source>
        <dbReference type="SAM" id="Phobius"/>
    </source>
</evidence>
<evidence type="ECO:0000313" key="3">
    <source>
        <dbReference type="EMBL" id="CAE6186839.1"/>
    </source>
</evidence>
<dbReference type="EMBL" id="LR999457">
    <property type="protein sequence ID" value="CAE6186839.1"/>
    <property type="molecule type" value="Genomic_DNA"/>
</dbReference>
<feature type="transmembrane region" description="Helical" evidence="1">
    <location>
        <begin position="436"/>
        <end position="458"/>
    </location>
</feature>
<dbReference type="Gene3D" id="3.80.10.10">
    <property type="entry name" value="Ribonuclease Inhibitor"/>
    <property type="match status" value="1"/>
</dbReference>
<dbReference type="PANTHER" id="PTHR24177">
    <property type="entry name" value="CASKIN"/>
    <property type="match status" value="1"/>
</dbReference>
<dbReference type="PANTHER" id="PTHR24177:SF292">
    <property type="entry name" value="ANKYRIN REPEAT FAMILY PROTEIN-RELATED"/>
    <property type="match status" value="1"/>
</dbReference>
<dbReference type="Proteomes" id="UP000682877">
    <property type="component" value="Chromosome 7"/>
</dbReference>
<keyword evidence="1" id="KW-1133">Transmembrane helix</keyword>
<dbReference type="InterPro" id="IPR036770">
    <property type="entry name" value="Ankyrin_rpt-contain_sf"/>
</dbReference>
<feature type="transmembrane region" description="Helical" evidence="1">
    <location>
        <begin position="485"/>
        <end position="507"/>
    </location>
</feature>
<reference evidence="3" key="1">
    <citation type="submission" date="2021-01" db="EMBL/GenBank/DDBJ databases">
        <authorList>
            <person name="Bezrukov I."/>
        </authorList>
    </citation>
    <scope>NUCLEOTIDE SEQUENCE</scope>
</reference>
<name>A0A8S2AR83_ARAAE</name>
<evidence type="ECO:0000259" key="2">
    <source>
        <dbReference type="Pfam" id="PF13962"/>
    </source>
</evidence>
<feature type="transmembrane region" description="Helical" evidence="1">
    <location>
        <begin position="550"/>
        <end position="574"/>
    </location>
</feature>
<dbReference type="Pfam" id="PF12796">
    <property type="entry name" value="Ank_2"/>
    <property type="match status" value="1"/>
</dbReference>
<proteinExistence type="predicted"/>
<gene>
    <name evidence="3" type="ORF">AARE701A_LOCUS18949</name>
</gene>
<dbReference type="InterPro" id="IPR032675">
    <property type="entry name" value="LRR_dom_sf"/>
</dbReference>
<dbReference type="InterPro" id="IPR002110">
    <property type="entry name" value="Ankyrin_rpt"/>
</dbReference>
<feature type="transmembrane region" description="Helical" evidence="1">
    <location>
        <begin position="181"/>
        <end position="203"/>
    </location>
</feature>
<sequence>MRHQHKDISLVIDQTELQDHDVPPSDNAIKHPNLVDDGSRSGYLDLCVPLCQAAMKGDWESARTIINRRPEIFREAITFQWETPLHIAVASKQTHFVEKLLEITDETDLYLRDKDGNTAFSFAAASGVVEIARLMADKNKRISLAVGAEDLTPIHIAALFARRDMVVYLFETTNLRPLILSGQLINFFLAVISADIFVALQLLKANISLAAARNSKGETALHLMARKPSAISREKQLNQFQRLANSIFKGLFGGAKLQILAHRLVEDIWKSIAQRPEEEIWDFINSPRNLLFDAVESGNIEFLDILLRSCPDLLWKVDGKNQSIFHVAALHRHASIFNIIYELGARKDLIAFYKDPLQNENILHLVARLPSPDRLQMVPGAALQMQRELLWFEAVKEIVPHTYIKAGNVKGETPHDIFIKEHENLRKEGEKWMKETATACILVAALIATVLFTAAFTVPGGIKESTGLPNLAENEWFDTFTKWDIIGLFTSVDSVVIFLSILTSRYAEDDFRKALPAKLVFGLTTLFVSIIAMVVCFTATMILIRDHTSTGRLVLICVLAALSILFLLYCILGFGGTLLSQSLKALEDLILSGFSKLKSFPTDTGNMKHLRILLVDGTALEEIQMILHFKESLQHLCLSGNSMINLPANIKQLNHLKWLDLKFCENLIELPTLPPNLEYLDAHGYHKLERVMDPLAVALITEQICSTFIFTNCTNLEEDARNTNTSYAERTCQLHAFKCYDMVFSHSLSLLKFPSISEFARAYALILHSGFRTTSGNFPPE</sequence>
<dbReference type="Gene3D" id="1.25.40.20">
    <property type="entry name" value="Ankyrin repeat-containing domain"/>
    <property type="match status" value="2"/>
</dbReference>
<dbReference type="GO" id="GO:0016020">
    <property type="term" value="C:membrane"/>
    <property type="evidence" value="ECO:0007669"/>
    <property type="project" value="TreeGrafter"/>
</dbReference>